<evidence type="ECO:0000256" key="1">
    <source>
        <dbReference type="ARBA" id="ARBA00001947"/>
    </source>
</evidence>
<evidence type="ECO:0000256" key="2">
    <source>
        <dbReference type="ARBA" id="ARBA00004225"/>
    </source>
</evidence>
<keyword evidence="14" id="KW-0482">Metalloprotease</keyword>
<dbReference type="SUPFAM" id="SSF52540">
    <property type="entry name" value="P-loop containing nucleoside triphosphate hydrolases"/>
    <property type="match status" value="1"/>
</dbReference>
<proteinExistence type="inferred from homology"/>
<evidence type="ECO:0000256" key="8">
    <source>
        <dbReference type="ARBA" id="ARBA00022723"/>
    </source>
</evidence>
<evidence type="ECO:0000256" key="7">
    <source>
        <dbReference type="ARBA" id="ARBA00022692"/>
    </source>
</evidence>
<evidence type="ECO:0000256" key="16">
    <source>
        <dbReference type="ARBA" id="ARBA00023136"/>
    </source>
</evidence>
<comment type="cofactor">
    <cofactor evidence="1">
        <name>Zn(2+)</name>
        <dbReference type="ChEBI" id="CHEBI:29105"/>
    </cofactor>
</comment>
<dbReference type="NCBIfam" id="TIGR01241">
    <property type="entry name" value="FtsH_fam"/>
    <property type="match status" value="1"/>
</dbReference>
<dbReference type="FunFam" id="1.20.58.760:FF:000003">
    <property type="entry name" value="AFG3-like AAA ATPase 2"/>
    <property type="match status" value="1"/>
</dbReference>
<dbReference type="EnsemblProtists" id="EKX35241">
    <property type="protein sequence ID" value="EKX35241"/>
    <property type="gene ID" value="GUITHDRAFT_166049"/>
</dbReference>
<dbReference type="GO" id="GO:0004222">
    <property type="term" value="F:metalloendopeptidase activity"/>
    <property type="evidence" value="ECO:0007669"/>
    <property type="project" value="InterPro"/>
</dbReference>
<dbReference type="GO" id="GO:0005524">
    <property type="term" value="F:ATP binding"/>
    <property type="evidence" value="ECO:0007669"/>
    <property type="project" value="UniProtKB-KW"/>
</dbReference>
<evidence type="ECO:0000256" key="5">
    <source>
        <dbReference type="ARBA" id="ARBA00010550"/>
    </source>
</evidence>
<keyword evidence="10" id="KW-0378">Hydrolase</keyword>
<dbReference type="OrthoDB" id="1413014at2759"/>
<keyword evidence="11" id="KW-0862">Zinc</keyword>
<dbReference type="InterPro" id="IPR037219">
    <property type="entry name" value="Peptidase_M41-like"/>
</dbReference>
<dbReference type="InterPro" id="IPR003960">
    <property type="entry name" value="ATPase_AAA_CS"/>
</dbReference>
<keyword evidence="9" id="KW-0547">Nucleotide-binding</keyword>
<dbReference type="RefSeq" id="XP_005822221.1">
    <property type="nucleotide sequence ID" value="XM_005822164.1"/>
</dbReference>
<dbReference type="InterPro" id="IPR003959">
    <property type="entry name" value="ATPase_AAA_core"/>
</dbReference>
<dbReference type="CDD" id="cd19501">
    <property type="entry name" value="RecA-like_FtsH"/>
    <property type="match status" value="1"/>
</dbReference>
<reference evidence="20" key="3">
    <citation type="submission" date="2015-06" db="UniProtKB">
        <authorList>
            <consortium name="EnsemblProtists"/>
        </authorList>
    </citation>
    <scope>IDENTIFICATION</scope>
</reference>
<dbReference type="HAMAP" id="MF_01458">
    <property type="entry name" value="FtsH"/>
    <property type="match status" value="1"/>
</dbReference>
<keyword evidence="7" id="KW-0812">Transmembrane</keyword>
<dbReference type="Pfam" id="PF01434">
    <property type="entry name" value="Peptidase_M41"/>
    <property type="match status" value="1"/>
</dbReference>
<dbReference type="PaxDb" id="55529-EKX35241"/>
<accession>L1IG52</accession>
<dbReference type="Gene3D" id="1.10.8.60">
    <property type="match status" value="1"/>
</dbReference>
<dbReference type="OMA" id="ARQKGNF"/>
<dbReference type="SUPFAM" id="SSF140990">
    <property type="entry name" value="FtsH protease domain-like"/>
    <property type="match status" value="1"/>
</dbReference>
<dbReference type="Pfam" id="PF06480">
    <property type="entry name" value="FtsH_ext"/>
    <property type="match status" value="1"/>
</dbReference>
<evidence type="ECO:0000256" key="14">
    <source>
        <dbReference type="ARBA" id="ARBA00023049"/>
    </source>
</evidence>
<dbReference type="PANTHER" id="PTHR43655:SF2">
    <property type="entry name" value="AFG3 LIKE MATRIX AAA PEPTIDASE SUBUNIT 2, ISOFORM A"/>
    <property type="match status" value="1"/>
</dbReference>
<dbReference type="Gene3D" id="3.40.50.300">
    <property type="entry name" value="P-loop containing nucleotide triphosphate hydrolases"/>
    <property type="match status" value="1"/>
</dbReference>
<dbReference type="Pfam" id="PF17862">
    <property type="entry name" value="AAA_lid_3"/>
    <property type="match status" value="1"/>
</dbReference>
<dbReference type="KEGG" id="gtt:GUITHDRAFT_166049"/>
<reference evidence="21" key="2">
    <citation type="submission" date="2012-11" db="EMBL/GenBank/DDBJ databases">
        <authorList>
            <person name="Kuo A."/>
            <person name="Curtis B.A."/>
            <person name="Tanifuji G."/>
            <person name="Burki F."/>
            <person name="Gruber A."/>
            <person name="Irimia M."/>
            <person name="Maruyama S."/>
            <person name="Arias M.C."/>
            <person name="Ball S.G."/>
            <person name="Gile G.H."/>
            <person name="Hirakawa Y."/>
            <person name="Hopkins J.F."/>
            <person name="Rensing S.A."/>
            <person name="Schmutz J."/>
            <person name="Symeonidi A."/>
            <person name="Elias M."/>
            <person name="Eveleigh R.J."/>
            <person name="Herman E.K."/>
            <person name="Klute M.J."/>
            <person name="Nakayama T."/>
            <person name="Obornik M."/>
            <person name="Reyes-Prieto A."/>
            <person name="Armbrust E.V."/>
            <person name="Aves S.J."/>
            <person name="Beiko R.G."/>
            <person name="Coutinho P."/>
            <person name="Dacks J.B."/>
            <person name="Durnford D.G."/>
            <person name="Fast N.M."/>
            <person name="Green B.R."/>
            <person name="Grisdale C."/>
            <person name="Hempe F."/>
            <person name="Henrissat B."/>
            <person name="Hoppner M.P."/>
            <person name="Ishida K.-I."/>
            <person name="Kim E."/>
            <person name="Koreny L."/>
            <person name="Kroth P.G."/>
            <person name="Liu Y."/>
            <person name="Malik S.-B."/>
            <person name="Maier U.G."/>
            <person name="McRose D."/>
            <person name="Mock T."/>
            <person name="Neilson J.A."/>
            <person name="Onodera N.T."/>
            <person name="Poole A.M."/>
            <person name="Pritham E.J."/>
            <person name="Richards T.A."/>
            <person name="Rocap G."/>
            <person name="Roy S.W."/>
            <person name="Sarai C."/>
            <person name="Schaack S."/>
            <person name="Shirato S."/>
            <person name="Slamovits C.H."/>
            <person name="Spencer D.F."/>
            <person name="Suzuki S."/>
            <person name="Worden A.Z."/>
            <person name="Zauner S."/>
            <person name="Barry K."/>
            <person name="Bell C."/>
            <person name="Bharti A.K."/>
            <person name="Crow J.A."/>
            <person name="Grimwood J."/>
            <person name="Kramer R."/>
            <person name="Lindquist E."/>
            <person name="Lucas S."/>
            <person name="Salamov A."/>
            <person name="McFadden G.I."/>
            <person name="Lane C.E."/>
            <person name="Keeling P.J."/>
            <person name="Gray M.W."/>
            <person name="Grigoriev I.V."/>
            <person name="Archibald J.M."/>
        </authorList>
    </citation>
    <scope>NUCLEOTIDE SEQUENCE</scope>
    <source>
        <strain evidence="21">CCMP2712</strain>
    </source>
</reference>
<dbReference type="Gene3D" id="3.40.1690.20">
    <property type="match status" value="1"/>
</dbReference>
<evidence type="ECO:0000259" key="18">
    <source>
        <dbReference type="SMART" id="SM00382"/>
    </source>
</evidence>
<evidence type="ECO:0000256" key="12">
    <source>
        <dbReference type="ARBA" id="ARBA00022840"/>
    </source>
</evidence>
<dbReference type="InterPro" id="IPR005936">
    <property type="entry name" value="FtsH"/>
</dbReference>
<dbReference type="InterPro" id="IPR003593">
    <property type="entry name" value="AAA+_ATPase"/>
</dbReference>
<evidence type="ECO:0000256" key="9">
    <source>
        <dbReference type="ARBA" id="ARBA00022741"/>
    </source>
</evidence>
<dbReference type="STRING" id="905079.L1IG52"/>
<evidence type="ECO:0000256" key="17">
    <source>
        <dbReference type="SAM" id="MobiDB-lite"/>
    </source>
</evidence>
<organism evidence="19">
    <name type="scientific">Guillardia theta (strain CCMP2712)</name>
    <name type="common">Cryptophyte</name>
    <dbReference type="NCBI Taxonomy" id="905079"/>
    <lineage>
        <taxon>Eukaryota</taxon>
        <taxon>Cryptophyceae</taxon>
        <taxon>Pyrenomonadales</taxon>
        <taxon>Geminigeraceae</taxon>
        <taxon>Guillardia</taxon>
    </lineage>
</organism>
<dbReference type="SMART" id="SM00382">
    <property type="entry name" value="AAA"/>
    <property type="match status" value="1"/>
</dbReference>
<evidence type="ECO:0000256" key="3">
    <source>
        <dbReference type="ARBA" id="ARBA00004229"/>
    </source>
</evidence>
<sequence length="806" mass="88951">MSRPSGVPATLIRRLEGLAAKCARVRPCSAVSYRMDDLQRARHLCSSREYQGIQRDVLRLRSNNASSMMEHFGRILERYRPSGPMLGAFGGSFPEYVRSFLSDGKVPKGFENFYRKGNQGPAKNDQDGSDSSSKKPSGSGGPNKRPSEPGDPFFQDNMPQLLAIVALGFLLLMIMGSRSDGREINFQEFLKSLLVDGRVDHLQVVNSRIVRVFMKESIHSPDQNASSYYFTVGSIDSFERKLEQAQYDLGLEQKDFIPILYTNETSWGLEILKFTPSLVLIFAWLYIMRQMGSGFGASGGGGPGNIFKVGKARPTIIKGDAKDKVTFKDVAGLSEAKVEVVEFVEFLKNPEKFKNLGAKIPKGALLCGPPGTGKTLLAKAMSGEANVPFFSMSGSDFIEMFVGVGASRVRDLFSQARMNAPCIVFIDEIDAVGRARGKGGFSGGNDERENTLNQLLVEMDGFNPLTGIVVLAGTNRADILDPALLRPGRFDRQITIDKPDIKGRCEIYHVHLKPLKLADDIDEVAKRMAALTPGFAGADIANVCNEAALIAARSNKEKVTIADFEAAVERVVGGIEKKSKILTKEERLCVAYHEAGHAICGWFLEYADPLLKVSIVPRGSGALGYNQFLPRETALYSKEQLLDMMCMALGGRVAEEIVFGRITTGASDDLDRVTKIAYQQVTVYGMNDKIGTLSYQDREGSQFKKPYSEATAQMIDEEARAIVFNAYQRTRDLINEKREQLNLLAERLLQTEVLTHDDVNALLGPRPFDMSESYKEYVTSNHQWKSKLDAQLASKKTESTQVAGES</sequence>
<evidence type="ECO:0000313" key="21">
    <source>
        <dbReference type="Proteomes" id="UP000011087"/>
    </source>
</evidence>
<dbReference type="Pfam" id="PF00004">
    <property type="entry name" value="AAA"/>
    <property type="match status" value="1"/>
</dbReference>
<gene>
    <name evidence="19" type="ORF">GUITHDRAFT_166049</name>
</gene>
<evidence type="ECO:0000256" key="15">
    <source>
        <dbReference type="ARBA" id="ARBA00023128"/>
    </source>
</evidence>
<comment type="similarity">
    <text evidence="4">In the C-terminal section; belongs to the peptidase M41 family.</text>
</comment>
<keyword evidence="8" id="KW-0479">Metal-binding</keyword>
<evidence type="ECO:0000256" key="4">
    <source>
        <dbReference type="ARBA" id="ARBA00010044"/>
    </source>
</evidence>
<feature type="region of interest" description="Disordered" evidence="17">
    <location>
        <begin position="112"/>
        <end position="153"/>
    </location>
</feature>
<dbReference type="FunFam" id="1.10.8.60:FF:000019">
    <property type="entry name" value="AFG3-like AAA ATPase 2"/>
    <property type="match status" value="1"/>
</dbReference>
<dbReference type="Gene3D" id="1.20.58.760">
    <property type="entry name" value="Peptidase M41"/>
    <property type="match status" value="1"/>
</dbReference>
<dbReference type="InterPro" id="IPR000642">
    <property type="entry name" value="Peptidase_M41"/>
</dbReference>
<dbReference type="InterPro" id="IPR011546">
    <property type="entry name" value="Pept_M41_FtsH_extracell"/>
</dbReference>
<dbReference type="GO" id="GO:0008270">
    <property type="term" value="F:zinc ion binding"/>
    <property type="evidence" value="ECO:0007669"/>
    <property type="project" value="InterPro"/>
</dbReference>
<keyword evidence="12" id="KW-0067">ATP-binding</keyword>
<evidence type="ECO:0000256" key="10">
    <source>
        <dbReference type="ARBA" id="ARBA00022801"/>
    </source>
</evidence>
<dbReference type="MEROPS" id="M41.A10"/>
<dbReference type="GO" id="GO:0005745">
    <property type="term" value="C:m-AAA complex"/>
    <property type="evidence" value="ECO:0007669"/>
    <property type="project" value="TreeGrafter"/>
</dbReference>
<dbReference type="AlphaFoldDB" id="L1IG52"/>
<dbReference type="GO" id="GO:0034982">
    <property type="term" value="P:mitochondrial protein processing"/>
    <property type="evidence" value="ECO:0007669"/>
    <property type="project" value="TreeGrafter"/>
</dbReference>
<dbReference type="PROSITE" id="PS00674">
    <property type="entry name" value="AAA"/>
    <property type="match status" value="1"/>
</dbReference>
<keyword evidence="16" id="KW-0472">Membrane</keyword>
<dbReference type="Proteomes" id="UP000011087">
    <property type="component" value="Unassembled WGS sequence"/>
</dbReference>
<evidence type="ECO:0000256" key="11">
    <source>
        <dbReference type="ARBA" id="ARBA00022833"/>
    </source>
</evidence>
<dbReference type="EMBL" id="JH993094">
    <property type="protein sequence ID" value="EKX35241.1"/>
    <property type="molecule type" value="Genomic_DNA"/>
</dbReference>
<protein>
    <recommendedName>
        <fullName evidence="18">AAA+ ATPase domain-containing protein</fullName>
    </recommendedName>
</protein>
<dbReference type="PANTHER" id="PTHR43655">
    <property type="entry name" value="ATP-DEPENDENT PROTEASE"/>
    <property type="match status" value="1"/>
</dbReference>
<evidence type="ECO:0000256" key="13">
    <source>
        <dbReference type="ARBA" id="ARBA00022989"/>
    </source>
</evidence>
<dbReference type="GO" id="GO:0016887">
    <property type="term" value="F:ATP hydrolysis activity"/>
    <property type="evidence" value="ECO:0007669"/>
    <property type="project" value="InterPro"/>
</dbReference>
<comment type="subcellular location">
    <subcellularLocation>
        <location evidence="2">Mitochondrion membrane</location>
        <topology evidence="2">Multi-pass membrane protein</topology>
    </subcellularLocation>
    <subcellularLocation>
        <location evidence="3">Plastid</location>
        <location evidence="3">Chloroplast</location>
    </subcellularLocation>
</comment>
<keyword evidence="6" id="KW-0645">Protease</keyword>
<comment type="similarity">
    <text evidence="5">In the N-terminal section; belongs to the AAA ATPase family.</text>
</comment>
<dbReference type="GO" id="GO:0004176">
    <property type="term" value="F:ATP-dependent peptidase activity"/>
    <property type="evidence" value="ECO:0007669"/>
    <property type="project" value="InterPro"/>
</dbReference>
<keyword evidence="21" id="KW-1185">Reference proteome</keyword>
<reference evidence="19 21" key="1">
    <citation type="journal article" date="2012" name="Nature">
        <title>Algal genomes reveal evolutionary mosaicism and the fate of nucleomorphs.</title>
        <authorList>
            <consortium name="DOE Joint Genome Institute"/>
            <person name="Curtis B.A."/>
            <person name="Tanifuji G."/>
            <person name="Burki F."/>
            <person name="Gruber A."/>
            <person name="Irimia M."/>
            <person name="Maruyama S."/>
            <person name="Arias M.C."/>
            <person name="Ball S.G."/>
            <person name="Gile G.H."/>
            <person name="Hirakawa Y."/>
            <person name="Hopkins J.F."/>
            <person name="Kuo A."/>
            <person name="Rensing S.A."/>
            <person name="Schmutz J."/>
            <person name="Symeonidi A."/>
            <person name="Elias M."/>
            <person name="Eveleigh R.J."/>
            <person name="Herman E.K."/>
            <person name="Klute M.J."/>
            <person name="Nakayama T."/>
            <person name="Obornik M."/>
            <person name="Reyes-Prieto A."/>
            <person name="Armbrust E.V."/>
            <person name="Aves S.J."/>
            <person name="Beiko R.G."/>
            <person name="Coutinho P."/>
            <person name="Dacks J.B."/>
            <person name="Durnford D.G."/>
            <person name="Fast N.M."/>
            <person name="Green B.R."/>
            <person name="Grisdale C.J."/>
            <person name="Hempel F."/>
            <person name="Henrissat B."/>
            <person name="Hoppner M.P."/>
            <person name="Ishida K."/>
            <person name="Kim E."/>
            <person name="Koreny L."/>
            <person name="Kroth P.G."/>
            <person name="Liu Y."/>
            <person name="Malik S.B."/>
            <person name="Maier U.G."/>
            <person name="McRose D."/>
            <person name="Mock T."/>
            <person name="Neilson J.A."/>
            <person name="Onodera N.T."/>
            <person name="Poole A.M."/>
            <person name="Pritham E.J."/>
            <person name="Richards T.A."/>
            <person name="Rocap G."/>
            <person name="Roy S.W."/>
            <person name="Sarai C."/>
            <person name="Schaack S."/>
            <person name="Shirato S."/>
            <person name="Slamovits C.H."/>
            <person name="Spencer D.F."/>
            <person name="Suzuki S."/>
            <person name="Worden A.Z."/>
            <person name="Zauner S."/>
            <person name="Barry K."/>
            <person name="Bell C."/>
            <person name="Bharti A.K."/>
            <person name="Crow J.A."/>
            <person name="Grimwood J."/>
            <person name="Kramer R."/>
            <person name="Lindquist E."/>
            <person name="Lucas S."/>
            <person name="Salamov A."/>
            <person name="McFadden G.I."/>
            <person name="Lane C.E."/>
            <person name="Keeling P.J."/>
            <person name="Gray M.W."/>
            <person name="Grigoriev I.V."/>
            <person name="Archibald J.M."/>
        </authorList>
    </citation>
    <scope>NUCLEOTIDE SEQUENCE</scope>
    <source>
        <strain evidence="19 21">CCMP2712</strain>
    </source>
</reference>
<dbReference type="FunFam" id="3.40.50.300:FF:000001">
    <property type="entry name" value="ATP-dependent zinc metalloprotease FtsH"/>
    <property type="match status" value="1"/>
</dbReference>
<keyword evidence="13" id="KW-1133">Transmembrane helix</keyword>
<dbReference type="eggNOG" id="KOG0731">
    <property type="taxonomic scope" value="Eukaryota"/>
</dbReference>
<dbReference type="HOGENOM" id="CLU_000688_23_1_1"/>
<name>L1IG52_GUITC</name>
<dbReference type="GeneID" id="17291995"/>
<keyword evidence="15" id="KW-0496">Mitochondrion</keyword>
<dbReference type="InterPro" id="IPR027417">
    <property type="entry name" value="P-loop_NTPase"/>
</dbReference>
<evidence type="ECO:0000313" key="19">
    <source>
        <dbReference type="EMBL" id="EKX35241.1"/>
    </source>
</evidence>
<dbReference type="InterPro" id="IPR041569">
    <property type="entry name" value="AAA_lid_3"/>
</dbReference>
<dbReference type="GO" id="GO:0009507">
    <property type="term" value="C:chloroplast"/>
    <property type="evidence" value="ECO:0007669"/>
    <property type="project" value="UniProtKB-SubCell"/>
</dbReference>
<feature type="domain" description="AAA+ ATPase" evidence="18">
    <location>
        <begin position="360"/>
        <end position="500"/>
    </location>
</feature>
<evidence type="ECO:0000313" key="20">
    <source>
        <dbReference type="EnsemblProtists" id="EKX35241"/>
    </source>
</evidence>
<evidence type="ECO:0000256" key="6">
    <source>
        <dbReference type="ARBA" id="ARBA00022670"/>
    </source>
</evidence>
<dbReference type="InterPro" id="IPR050928">
    <property type="entry name" value="ATP-dep_Zn_Metalloprotease"/>
</dbReference>